<dbReference type="Proteomes" id="UP000216052">
    <property type="component" value="Chromosome"/>
</dbReference>
<keyword evidence="2" id="KW-0238">DNA-binding</keyword>
<keyword evidence="3" id="KW-0804">Transcription</keyword>
<feature type="domain" description="HTH marR-type" evidence="4">
    <location>
        <begin position="6"/>
        <end position="139"/>
    </location>
</feature>
<dbReference type="PRINTS" id="PR00598">
    <property type="entry name" value="HTHMARR"/>
</dbReference>
<dbReference type="PROSITE" id="PS50995">
    <property type="entry name" value="HTH_MARR_2"/>
    <property type="match status" value="1"/>
</dbReference>
<evidence type="ECO:0000313" key="5">
    <source>
        <dbReference type="EMBL" id="XFO70517.1"/>
    </source>
</evidence>
<keyword evidence="1" id="KW-0805">Transcription regulation</keyword>
<evidence type="ECO:0000313" key="6">
    <source>
        <dbReference type="Proteomes" id="UP000216052"/>
    </source>
</evidence>
<dbReference type="EMBL" id="CP155571">
    <property type="protein sequence ID" value="XFO70517.1"/>
    <property type="molecule type" value="Genomic_DNA"/>
</dbReference>
<dbReference type="InterPro" id="IPR036390">
    <property type="entry name" value="WH_DNA-bd_sf"/>
</dbReference>
<evidence type="ECO:0000256" key="2">
    <source>
        <dbReference type="ARBA" id="ARBA00023125"/>
    </source>
</evidence>
<proteinExistence type="predicted"/>
<evidence type="ECO:0000256" key="1">
    <source>
        <dbReference type="ARBA" id="ARBA00023015"/>
    </source>
</evidence>
<dbReference type="CDD" id="cd00090">
    <property type="entry name" value="HTH_ARSR"/>
    <property type="match status" value="1"/>
</dbReference>
<dbReference type="InterPro" id="IPR023187">
    <property type="entry name" value="Tscrpt_reg_MarR-type_CS"/>
</dbReference>
<evidence type="ECO:0000256" key="3">
    <source>
        <dbReference type="ARBA" id="ARBA00023163"/>
    </source>
</evidence>
<dbReference type="SUPFAM" id="SSF46785">
    <property type="entry name" value="Winged helix' DNA-binding domain"/>
    <property type="match status" value="1"/>
</dbReference>
<dbReference type="PROSITE" id="PS01117">
    <property type="entry name" value="HTH_MARR_1"/>
    <property type="match status" value="1"/>
</dbReference>
<dbReference type="InterPro" id="IPR011991">
    <property type="entry name" value="ArsR-like_HTH"/>
</dbReference>
<name>A0ABZ3IWS0_SPOA4</name>
<dbReference type="PANTHER" id="PTHR42756">
    <property type="entry name" value="TRANSCRIPTIONAL REGULATOR, MARR"/>
    <property type="match status" value="1"/>
</dbReference>
<dbReference type="Gene3D" id="1.10.10.10">
    <property type="entry name" value="Winged helix-like DNA-binding domain superfamily/Winged helix DNA-binding domain"/>
    <property type="match status" value="1"/>
</dbReference>
<gene>
    <name evidence="5" type="primary">slyA</name>
    <name evidence="5" type="ORF">SPACI_005160</name>
</gene>
<reference evidence="5" key="1">
    <citation type="submission" date="2024-05" db="EMBL/GenBank/DDBJ databases">
        <title>Isolation and characterization of Sporomusa carbonis sp. nov., a carboxydotrophic hydrogenogen in the genus of Sporomusa isolated from a charcoal burning pile.</title>
        <authorList>
            <person name="Boeer T."/>
            <person name="Rosenbaum F."/>
            <person name="Eysell L."/>
            <person name="Mueller V."/>
            <person name="Daniel R."/>
            <person name="Poehlein A."/>
        </authorList>
    </citation>
    <scope>NUCLEOTIDE SEQUENCE [LARGE SCALE GENOMIC DNA]</scope>
    <source>
        <strain evidence="5">DSM 3132</strain>
    </source>
</reference>
<organism evidence="5 6">
    <name type="scientific">Sporomusa acidovorans (strain ATCC 49682 / DSM 3132 / Mol)</name>
    <dbReference type="NCBI Taxonomy" id="1123286"/>
    <lineage>
        <taxon>Bacteria</taxon>
        <taxon>Bacillati</taxon>
        <taxon>Bacillota</taxon>
        <taxon>Negativicutes</taxon>
        <taxon>Selenomonadales</taxon>
        <taxon>Sporomusaceae</taxon>
        <taxon>Sporomusa</taxon>
    </lineage>
</organism>
<dbReference type="Pfam" id="PF12802">
    <property type="entry name" value="MarR_2"/>
    <property type="match status" value="1"/>
</dbReference>
<dbReference type="InterPro" id="IPR000835">
    <property type="entry name" value="HTH_MarR-typ"/>
</dbReference>
<dbReference type="InterPro" id="IPR036388">
    <property type="entry name" value="WH-like_DNA-bd_sf"/>
</dbReference>
<protein>
    <submittedName>
        <fullName evidence="5">Transcriptional regulator SlyA</fullName>
    </submittedName>
</protein>
<evidence type="ECO:0000259" key="4">
    <source>
        <dbReference type="PROSITE" id="PS50995"/>
    </source>
</evidence>
<dbReference type="SMART" id="SM00347">
    <property type="entry name" value="HTH_MARR"/>
    <property type="match status" value="1"/>
</dbReference>
<sequence length="167" mass="18312">MADANSAEIFREIIKTCVKKLGLLQKADAACCGITVAQCHTLVEIGRTNGLSLNELSEALTLDKSTMSRTVDNLVKTGLVERQSDNEDRRYTKITLTAEGTEMVKAINSGMEEYFERVLRSIPKEKCEAVIEILPYLLTAVKNTEMGFAVRQVCSGTTQDKGGANCE</sequence>
<dbReference type="PANTHER" id="PTHR42756:SF1">
    <property type="entry name" value="TRANSCRIPTIONAL REPRESSOR OF EMRAB OPERON"/>
    <property type="match status" value="1"/>
</dbReference>
<keyword evidence="6" id="KW-1185">Reference proteome</keyword>
<accession>A0ABZ3IWS0</accession>